<dbReference type="Proteomes" id="UP001256711">
    <property type="component" value="Unassembled WGS sequence"/>
</dbReference>
<dbReference type="Pfam" id="PF08445">
    <property type="entry name" value="FR47"/>
    <property type="match status" value="1"/>
</dbReference>
<dbReference type="InterPro" id="IPR000182">
    <property type="entry name" value="GNAT_dom"/>
</dbReference>
<dbReference type="EC" id="2.3.1.-" evidence="2"/>
<gene>
    <name evidence="2" type="ORF">P7H43_04750</name>
</gene>
<comment type="caution">
    <text evidence="2">The sequence shown here is derived from an EMBL/GenBank/DDBJ whole genome shotgun (WGS) entry which is preliminary data.</text>
</comment>
<dbReference type="RefSeq" id="WP_311835156.1">
    <property type="nucleotide sequence ID" value="NZ_JARQBJ010000002.1"/>
</dbReference>
<evidence type="ECO:0000313" key="2">
    <source>
        <dbReference type="EMBL" id="MDT2809783.1"/>
    </source>
</evidence>
<dbReference type="SUPFAM" id="SSF55729">
    <property type="entry name" value="Acyl-CoA N-acyltransferases (Nat)"/>
    <property type="match status" value="1"/>
</dbReference>
<dbReference type="CDD" id="cd04301">
    <property type="entry name" value="NAT_SF"/>
    <property type="match status" value="1"/>
</dbReference>
<dbReference type="InterPro" id="IPR016181">
    <property type="entry name" value="Acyl_CoA_acyltransferase"/>
</dbReference>
<dbReference type="AlphaFoldDB" id="A0AAW8U1C9"/>
<protein>
    <submittedName>
        <fullName evidence="2">GNAT family N-acetyltransferase</fullName>
        <ecNumber evidence="2">2.3.1.-</ecNumber>
    </submittedName>
</protein>
<dbReference type="Gene3D" id="3.40.630.30">
    <property type="match status" value="1"/>
</dbReference>
<keyword evidence="2" id="KW-0012">Acyltransferase</keyword>
<name>A0AAW8U1C9_9ENTE</name>
<evidence type="ECO:0000313" key="3">
    <source>
        <dbReference type="Proteomes" id="UP001256711"/>
    </source>
</evidence>
<sequence length="185" mass="21109">MLDKTLPYIEFEMKRPNRLPLPAFPRELPAGFQLKEYQPGDEASWCAVEYAVGEFDTLAEAAAYFAKTFAPYPEELSRRMVFITDKSGEIVATCTAWWGKKDEPLLHWLAVHPSAQKNGLATFLAVEITRRLATLHPGEDLFLHTQTWSYPAIFLYEKLGYQLLPGTKDFEKGQALLAQLRQAKR</sequence>
<feature type="domain" description="N-acetyltransferase" evidence="1">
    <location>
        <begin position="32"/>
        <end position="183"/>
    </location>
</feature>
<accession>A0AAW8U1C9</accession>
<organism evidence="2 3">
    <name type="scientific">Enterococcus asini</name>
    <dbReference type="NCBI Taxonomy" id="57732"/>
    <lineage>
        <taxon>Bacteria</taxon>
        <taxon>Bacillati</taxon>
        <taxon>Bacillota</taxon>
        <taxon>Bacilli</taxon>
        <taxon>Lactobacillales</taxon>
        <taxon>Enterococcaceae</taxon>
        <taxon>Enterococcus</taxon>
    </lineage>
</organism>
<reference evidence="2" key="1">
    <citation type="submission" date="2023-03" db="EMBL/GenBank/DDBJ databases">
        <authorList>
            <person name="Shen W."/>
            <person name="Cai J."/>
        </authorList>
    </citation>
    <scope>NUCLEOTIDE SEQUENCE</scope>
    <source>
        <strain evidence="2">B226-2</strain>
    </source>
</reference>
<dbReference type="InterPro" id="IPR013653">
    <property type="entry name" value="GCN5-like_dom"/>
</dbReference>
<dbReference type="EMBL" id="JARQBJ010000002">
    <property type="protein sequence ID" value="MDT2809783.1"/>
    <property type="molecule type" value="Genomic_DNA"/>
</dbReference>
<dbReference type="PROSITE" id="PS51186">
    <property type="entry name" value="GNAT"/>
    <property type="match status" value="1"/>
</dbReference>
<proteinExistence type="predicted"/>
<keyword evidence="2" id="KW-0808">Transferase</keyword>
<evidence type="ECO:0000259" key="1">
    <source>
        <dbReference type="PROSITE" id="PS51186"/>
    </source>
</evidence>
<dbReference type="GO" id="GO:0016747">
    <property type="term" value="F:acyltransferase activity, transferring groups other than amino-acyl groups"/>
    <property type="evidence" value="ECO:0007669"/>
    <property type="project" value="InterPro"/>
</dbReference>